<name>A0A2N3LNW1_9BACI</name>
<dbReference type="InterPro" id="IPR000683">
    <property type="entry name" value="Gfo/Idh/MocA-like_OxRdtase_N"/>
</dbReference>
<accession>A0A2N3LNW1</accession>
<gene>
    <name evidence="3" type="ORF">CWO92_04025</name>
</gene>
<protein>
    <submittedName>
        <fullName evidence="3">Oxidoreductase</fullName>
    </submittedName>
</protein>
<dbReference type="RefSeq" id="WP_101352914.1">
    <property type="nucleotide sequence ID" value="NZ_PIQO01000002.1"/>
</dbReference>
<dbReference type="EMBL" id="PIQO01000002">
    <property type="protein sequence ID" value="PKR86275.1"/>
    <property type="molecule type" value="Genomic_DNA"/>
</dbReference>
<dbReference type="Pfam" id="PF22725">
    <property type="entry name" value="GFO_IDH_MocA_C3"/>
    <property type="match status" value="1"/>
</dbReference>
<evidence type="ECO:0000259" key="1">
    <source>
        <dbReference type="Pfam" id="PF01408"/>
    </source>
</evidence>
<organism evidence="3 4">
    <name type="scientific">Heyndrickxia camelliae</name>
    <dbReference type="NCBI Taxonomy" id="1707093"/>
    <lineage>
        <taxon>Bacteria</taxon>
        <taxon>Bacillati</taxon>
        <taxon>Bacillota</taxon>
        <taxon>Bacilli</taxon>
        <taxon>Bacillales</taxon>
        <taxon>Bacillaceae</taxon>
        <taxon>Heyndrickxia</taxon>
    </lineage>
</organism>
<dbReference type="SUPFAM" id="SSF55347">
    <property type="entry name" value="Glyceraldehyde-3-phosphate dehydrogenase-like, C-terminal domain"/>
    <property type="match status" value="1"/>
</dbReference>
<dbReference type="SUPFAM" id="SSF51735">
    <property type="entry name" value="NAD(P)-binding Rossmann-fold domains"/>
    <property type="match status" value="1"/>
</dbReference>
<dbReference type="GO" id="GO:0000166">
    <property type="term" value="F:nucleotide binding"/>
    <property type="evidence" value="ECO:0007669"/>
    <property type="project" value="InterPro"/>
</dbReference>
<evidence type="ECO:0000313" key="4">
    <source>
        <dbReference type="Proteomes" id="UP000233440"/>
    </source>
</evidence>
<dbReference type="InterPro" id="IPR036291">
    <property type="entry name" value="NAD(P)-bd_dom_sf"/>
</dbReference>
<dbReference type="Gene3D" id="3.30.360.10">
    <property type="entry name" value="Dihydrodipicolinate Reductase, domain 2"/>
    <property type="match status" value="1"/>
</dbReference>
<sequence length="332" mass="37286">MNKLKVGVIGTGAMGRHHVRIYDSLSHEVKLIGIFDNNKTIGNAIATQFNIKFFDQLDELLNECDAVSIAVPTIYHHEIAKRALELNTHILIEKPIASSISEAINIMSLSDSKQLIVQVGHIERFNPAIVELNKLQNSQKTIGIDIKRLSPYNGRITDVDVVQDLMIHDIDIVLSFFNKSINDISSINAFGKSVFSHNNLIDYAVASIQFDNGIIANLTASRVTQEKIRKLCLTTDDSYIDLDYIDKKISIYQWTNMHESVDSTATYKQESVVSRVFVPNEEPLLNEIKSFINCVRLNKSPVVSAYDGLKALEVCEKIRENININLKTPVSI</sequence>
<dbReference type="AlphaFoldDB" id="A0A2N3LNW1"/>
<evidence type="ECO:0000259" key="2">
    <source>
        <dbReference type="Pfam" id="PF22725"/>
    </source>
</evidence>
<evidence type="ECO:0000313" key="3">
    <source>
        <dbReference type="EMBL" id="PKR86275.1"/>
    </source>
</evidence>
<dbReference type="Gene3D" id="3.40.50.720">
    <property type="entry name" value="NAD(P)-binding Rossmann-like Domain"/>
    <property type="match status" value="1"/>
</dbReference>
<dbReference type="PANTHER" id="PTHR43377:SF1">
    <property type="entry name" value="BILIVERDIN REDUCTASE A"/>
    <property type="match status" value="1"/>
</dbReference>
<dbReference type="Proteomes" id="UP000233440">
    <property type="component" value="Unassembled WGS sequence"/>
</dbReference>
<dbReference type="InterPro" id="IPR051450">
    <property type="entry name" value="Gfo/Idh/MocA_Oxidoreductases"/>
</dbReference>
<feature type="domain" description="Gfo/Idh/MocA-like oxidoreductase N-terminal" evidence="1">
    <location>
        <begin position="4"/>
        <end position="121"/>
    </location>
</feature>
<dbReference type="Pfam" id="PF01408">
    <property type="entry name" value="GFO_IDH_MocA"/>
    <property type="match status" value="1"/>
</dbReference>
<comment type="caution">
    <text evidence="3">The sequence shown here is derived from an EMBL/GenBank/DDBJ whole genome shotgun (WGS) entry which is preliminary data.</text>
</comment>
<reference evidence="3 4" key="1">
    <citation type="submission" date="2017-11" db="EMBL/GenBank/DDBJ databases">
        <title>Bacillus camelliae sp. nov., isolated from pu'er tea.</title>
        <authorList>
            <person name="Niu L."/>
        </authorList>
    </citation>
    <scope>NUCLEOTIDE SEQUENCE [LARGE SCALE GENOMIC DNA]</scope>
    <source>
        <strain evidence="3 4">7578-1</strain>
    </source>
</reference>
<feature type="domain" description="GFO/IDH/MocA-like oxidoreductase" evidence="2">
    <location>
        <begin position="161"/>
        <end position="227"/>
    </location>
</feature>
<proteinExistence type="predicted"/>
<keyword evidence="4" id="KW-1185">Reference proteome</keyword>
<dbReference type="OrthoDB" id="9815825at2"/>
<dbReference type="PANTHER" id="PTHR43377">
    <property type="entry name" value="BILIVERDIN REDUCTASE A"/>
    <property type="match status" value="1"/>
</dbReference>
<dbReference type="InterPro" id="IPR055170">
    <property type="entry name" value="GFO_IDH_MocA-like_dom"/>
</dbReference>